<feature type="region of interest" description="Disordered" evidence="1">
    <location>
        <begin position="142"/>
        <end position="168"/>
    </location>
</feature>
<keyword evidence="3" id="KW-1185">Reference proteome</keyword>
<proteinExistence type="predicted"/>
<dbReference type="AlphaFoldDB" id="A0A8T0TDL1"/>
<feature type="region of interest" description="Disordered" evidence="1">
    <location>
        <begin position="26"/>
        <end position="70"/>
    </location>
</feature>
<reference evidence="2" key="1">
    <citation type="submission" date="2020-05" db="EMBL/GenBank/DDBJ databases">
        <title>WGS assembly of Panicum virgatum.</title>
        <authorList>
            <person name="Lovell J.T."/>
            <person name="Jenkins J."/>
            <person name="Shu S."/>
            <person name="Juenger T.E."/>
            <person name="Schmutz J."/>
        </authorList>
    </citation>
    <scope>NUCLEOTIDE SEQUENCE</scope>
    <source>
        <strain evidence="2">AP13</strain>
    </source>
</reference>
<comment type="caution">
    <text evidence="2">The sequence shown here is derived from an EMBL/GenBank/DDBJ whole genome shotgun (WGS) entry which is preliminary data.</text>
</comment>
<sequence>MAGEAMMRVSVQTDCGHNDGFDAAERAEDLLRPRQPSTARRGVRDCRGPAQAEAARHGMARRRRGRPRPPLRWARAVRRVVGRCCAVEARGGPRAAGRRGGVGRVEAWRVGVTGFPAVARRAVRRGRVAAARRGQRLGVGAAGRWHRPPARTTQGRRPGCGLPGRAPWAWATPRRGRVAAARRGRVAAARKRASGEEATAAWRGEARVEAAWVEA</sequence>
<name>A0A8T0TDL1_PANVG</name>
<evidence type="ECO:0000313" key="3">
    <source>
        <dbReference type="Proteomes" id="UP000823388"/>
    </source>
</evidence>
<evidence type="ECO:0000256" key="1">
    <source>
        <dbReference type="SAM" id="MobiDB-lite"/>
    </source>
</evidence>
<gene>
    <name evidence="2" type="ORF">PVAP13_4NG180933</name>
</gene>
<accession>A0A8T0TDL1</accession>
<organism evidence="2 3">
    <name type="scientific">Panicum virgatum</name>
    <name type="common">Blackwell switchgrass</name>
    <dbReference type="NCBI Taxonomy" id="38727"/>
    <lineage>
        <taxon>Eukaryota</taxon>
        <taxon>Viridiplantae</taxon>
        <taxon>Streptophyta</taxon>
        <taxon>Embryophyta</taxon>
        <taxon>Tracheophyta</taxon>
        <taxon>Spermatophyta</taxon>
        <taxon>Magnoliopsida</taxon>
        <taxon>Liliopsida</taxon>
        <taxon>Poales</taxon>
        <taxon>Poaceae</taxon>
        <taxon>PACMAD clade</taxon>
        <taxon>Panicoideae</taxon>
        <taxon>Panicodae</taxon>
        <taxon>Paniceae</taxon>
        <taxon>Panicinae</taxon>
        <taxon>Panicum</taxon>
        <taxon>Panicum sect. Hiantes</taxon>
    </lineage>
</organism>
<dbReference type="EMBL" id="CM029044">
    <property type="protein sequence ID" value="KAG2607245.1"/>
    <property type="molecule type" value="Genomic_DNA"/>
</dbReference>
<evidence type="ECO:0000313" key="2">
    <source>
        <dbReference type="EMBL" id="KAG2607245.1"/>
    </source>
</evidence>
<dbReference type="Proteomes" id="UP000823388">
    <property type="component" value="Chromosome 4N"/>
</dbReference>
<feature type="compositionally biased region" description="Basic residues" evidence="1">
    <location>
        <begin position="58"/>
        <end position="70"/>
    </location>
</feature>
<protein>
    <submittedName>
        <fullName evidence="2">Uncharacterized protein</fullName>
    </submittedName>
</protein>